<dbReference type="EMBL" id="CAJOAX010004803">
    <property type="protein sequence ID" value="CAF3921929.1"/>
    <property type="molecule type" value="Genomic_DNA"/>
</dbReference>
<name>A0A814KEA3_9BILA</name>
<comment type="caution">
    <text evidence="1">The sequence shown here is derived from an EMBL/GenBank/DDBJ whole genome shotgun (WGS) entry which is preliminary data.</text>
</comment>
<feature type="non-terminal residue" evidence="1">
    <location>
        <position position="1"/>
    </location>
</feature>
<sequence>VQQYLNQKNLSLNYTITRFDKTFEEVARDLSPAEFEARCRKKQQLVKMIRDNVINTYDIDFYPTAFKFDRMIVSVTNKYPAFDAVTELLDNNINEEIDQFCSDFNNAAHIETDGLLYSDGTNSLLACQVDADATIGNDGLKVNAHTDGSLSKRKLENTDISVGQWQAYAKASIEADGMNAVIGAELNTVSLKNENIEANIRLSIKTGVDLSMANVSASAFELG</sequence>
<accession>A0A814KEA3</accession>
<reference evidence="1" key="1">
    <citation type="submission" date="2021-02" db="EMBL/GenBank/DDBJ databases">
        <authorList>
            <person name="Nowell W R."/>
        </authorList>
    </citation>
    <scope>NUCLEOTIDE SEQUENCE</scope>
</reference>
<dbReference type="Proteomes" id="UP000663882">
    <property type="component" value="Unassembled WGS sequence"/>
</dbReference>
<proteinExistence type="predicted"/>
<dbReference type="Proteomes" id="UP000663823">
    <property type="component" value="Unassembled WGS sequence"/>
</dbReference>
<dbReference type="EMBL" id="CAJNOO010000865">
    <property type="protein sequence ID" value="CAF1050387.1"/>
    <property type="molecule type" value="Genomic_DNA"/>
</dbReference>
<evidence type="ECO:0000313" key="1">
    <source>
        <dbReference type="EMBL" id="CAF1050387.1"/>
    </source>
</evidence>
<evidence type="ECO:0000313" key="3">
    <source>
        <dbReference type="Proteomes" id="UP000663882"/>
    </source>
</evidence>
<dbReference type="AlphaFoldDB" id="A0A814KEA3"/>
<organism evidence="1 3">
    <name type="scientific">Rotaria sordida</name>
    <dbReference type="NCBI Taxonomy" id="392033"/>
    <lineage>
        <taxon>Eukaryota</taxon>
        <taxon>Metazoa</taxon>
        <taxon>Spiralia</taxon>
        <taxon>Gnathifera</taxon>
        <taxon>Rotifera</taxon>
        <taxon>Eurotatoria</taxon>
        <taxon>Bdelloidea</taxon>
        <taxon>Philodinida</taxon>
        <taxon>Philodinidae</taxon>
        <taxon>Rotaria</taxon>
    </lineage>
</organism>
<protein>
    <submittedName>
        <fullName evidence="1">Uncharacterized protein</fullName>
    </submittedName>
</protein>
<gene>
    <name evidence="2" type="ORF">OTI717_LOCUS24872</name>
    <name evidence="1" type="ORF">RFH988_LOCUS16701</name>
</gene>
<dbReference type="OrthoDB" id="10049714at2759"/>
<evidence type="ECO:0000313" key="2">
    <source>
        <dbReference type="EMBL" id="CAF3921929.1"/>
    </source>
</evidence>